<dbReference type="SUPFAM" id="SSF55681">
    <property type="entry name" value="Class II aaRS and biotin synthetases"/>
    <property type="match status" value="1"/>
</dbReference>
<protein>
    <recommendedName>
        <fullName evidence="13">Histidine--tRNA ligase, mitochondrial</fullName>
        <ecNumber evidence="3">6.1.1.21</ecNumber>
    </recommendedName>
    <alternativeName>
        <fullName evidence="10">Histidyl-tRNA synthetase</fullName>
    </alternativeName>
</protein>
<dbReference type="InterPro" id="IPR006195">
    <property type="entry name" value="aa-tRNA-synth_II"/>
</dbReference>
<dbReference type="PANTHER" id="PTHR11476:SF7">
    <property type="entry name" value="HISTIDINE--TRNA LIGASE"/>
    <property type="match status" value="1"/>
</dbReference>
<dbReference type="GO" id="GO:0006427">
    <property type="term" value="P:histidyl-tRNA aminoacylation"/>
    <property type="evidence" value="ECO:0007669"/>
    <property type="project" value="InterPro"/>
</dbReference>
<feature type="region of interest" description="Disordered" evidence="14">
    <location>
        <begin position="429"/>
        <end position="463"/>
    </location>
</feature>
<evidence type="ECO:0000256" key="9">
    <source>
        <dbReference type="ARBA" id="ARBA00023146"/>
    </source>
</evidence>
<organism evidence="16 17">
    <name type="scientific">Penicillium decumbens</name>
    <dbReference type="NCBI Taxonomy" id="69771"/>
    <lineage>
        <taxon>Eukaryota</taxon>
        <taxon>Fungi</taxon>
        <taxon>Dikarya</taxon>
        <taxon>Ascomycota</taxon>
        <taxon>Pezizomycotina</taxon>
        <taxon>Eurotiomycetes</taxon>
        <taxon>Eurotiomycetidae</taxon>
        <taxon>Eurotiales</taxon>
        <taxon>Aspergillaceae</taxon>
        <taxon>Penicillium</taxon>
    </lineage>
</organism>
<dbReference type="InterPro" id="IPR004154">
    <property type="entry name" value="Anticodon-bd"/>
</dbReference>
<dbReference type="HAMAP" id="MF_00127">
    <property type="entry name" value="His_tRNA_synth"/>
    <property type="match status" value="1"/>
</dbReference>
<evidence type="ECO:0000256" key="7">
    <source>
        <dbReference type="ARBA" id="ARBA00022840"/>
    </source>
</evidence>
<dbReference type="GO" id="GO:0004821">
    <property type="term" value="F:histidine-tRNA ligase activity"/>
    <property type="evidence" value="ECO:0007669"/>
    <property type="project" value="UniProtKB-EC"/>
</dbReference>
<dbReference type="GO" id="GO:0032543">
    <property type="term" value="P:mitochondrial translation"/>
    <property type="evidence" value="ECO:0007669"/>
    <property type="project" value="TreeGrafter"/>
</dbReference>
<evidence type="ECO:0000256" key="5">
    <source>
        <dbReference type="ARBA" id="ARBA00022598"/>
    </source>
</evidence>
<evidence type="ECO:0000256" key="13">
    <source>
        <dbReference type="ARBA" id="ARBA00067413"/>
    </source>
</evidence>
<dbReference type="GO" id="GO:0005829">
    <property type="term" value="C:cytosol"/>
    <property type="evidence" value="ECO:0007669"/>
    <property type="project" value="TreeGrafter"/>
</dbReference>
<comment type="subcellular location">
    <subcellularLocation>
        <location evidence="1">Cytoplasm</location>
    </subcellularLocation>
</comment>
<dbReference type="PROSITE" id="PS50862">
    <property type="entry name" value="AA_TRNA_LIGASE_II"/>
    <property type="match status" value="1"/>
</dbReference>
<dbReference type="InterPro" id="IPR036621">
    <property type="entry name" value="Anticodon-bd_dom_sf"/>
</dbReference>
<reference evidence="17" key="1">
    <citation type="journal article" date="2017" name="Nat. Microbiol.">
        <title>Global analysis of biosynthetic gene clusters reveals vast potential of secondary metabolite production in Penicillium species.</title>
        <authorList>
            <person name="Nielsen J.C."/>
            <person name="Grijseels S."/>
            <person name="Prigent S."/>
            <person name="Ji B."/>
            <person name="Dainat J."/>
            <person name="Nielsen K.F."/>
            <person name="Frisvad J.C."/>
            <person name="Workman M."/>
            <person name="Nielsen J."/>
        </authorList>
    </citation>
    <scope>NUCLEOTIDE SEQUENCE [LARGE SCALE GENOMIC DNA]</scope>
    <source>
        <strain evidence="17">IBT 11843</strain>
    </source>
</reference>
<comment type="function">
    <text evidence="12">Catalyzes the aminoacylation of histidyl-tRNA in both the cytoplasm and the mitochondrion.</text>
</comment>
<dbReference type="Gene3D" id="3.40.50.800">
    <property type="entry name" value="Anticodon-binding domain"/>
    <property type="match status" value="1"/>
</dbReference>
<evidence type="ECO:0000256" key="3">
    <source>
        <dbReference type="ARBA" id="ARBA00012815"/>
    </source>
</evidence>
<evidence type="ECO:0000256" key="6">
    <source>
        <dbReference type="ARBA" id="ARBA00022741"/>
    </source>
</evidence>
<sequence>MPDAVDYSSLDHVPRLFLVRNRINISEKSPRSRKMGRSKFADHFSFSPFAFVFMPSLPFPLRSARRAISDNIGARTVGRLTHLPAQGLRATSNQICLLPPTIPHHQIYPRPCYFSSIPPRSDRVDTMPKDKGSFNLKTPKGTKDWCGSDALLRDRIFTTIADVFKRHGGTALDTPVFELRDILAGKYGEDSKLIYDLQDQGGEICSLRYDLTVPFARWLAMNTDVRSIKRYHIAKVYRRDQPAVSKGRMREFYQCDFDIAGAFDPMVPDAEVLRIVSEVFEELGWNGRYTIKLNHRKILDGVFAVCGVPEDKIRPISSAVDKLDKMPWAEVRKEMVDQKGLDGAVADRIEGYVMNKGSRELLEKLMQDENLTANASAKAGLDDMALMLEYLEAFGVLDKVSFDMSLARGLDYYTGVIYEVVTEGSAPAVQAGAPEAEKAQKSSKKDKKNEDEDRSNDPTLGVGSVAAGGRYDNLVGMFMPKAQIPCVGISFGVDRIFSITKARLEHEQKADAFRSSEVDAYVMAFGGKGFTGMLKERMEVSQKLWSAGIKAEFSYKVKPKLPQQFKAAEQGGVPFAIILGEEELKAGKVRIKEMGLPEGHPEKEGVEVELTKLAEELQQRLANKPSASGATLAEQLGGVKISA</sequence>
<feature type="domain" description="Aminoacyl-transfer RNA synthetases class-II family profile" evidence="15">
    <location>
        <begin position="152"/>
        <end position="337"/>
    </location>
</feature>
<comment type="caution">
    <text evidence="16">The sequence shown here is derived from an EMBL/GenBank/DDBJ whole genome shotgun (WGS) entry which is preliminary data.</text>
</comment>
<evidence type="ECO:0000256" key="14">
    <source>
        <dbReference type="SAM" id="MobiDB-lite"/>
    </source>
</evidence>
<dbReference type="FunFam" id="3.40.50.800:FF:000015">
    <property type="entry name" value="Histidyl-tRNA synthetase, mitochondrial"/>
    <property type="match status" value="1"/>
</dbReference>
<keyword evidence="4" id="KW-0963">Cytoplasm</keyword>
<evidence type="ECO:0000313" key="17">
    <source>
        <dbReference type="Proteomes" id="UP000191522"/>
    </source>
</evidence>
<keyword evidence="7" id="KW-0067">ATP-binding</keyword>
<dbReference type="Gene3D" id="3.30.930.10">
    <property type="entry name" value="Bira Bifunctional Protein, Domain 2"/>
    <property type="match status" value="1"/>
</dbReference>
<dbReference type="FunFam" id="3.30.930.10:FF:000021">
    <property type="entry name" value="Probable histidine--tRNA ligase, mitochondrial"/>
    <property type="match status" value="1"/>
</dbReference>
<dbReference type="OMA" id="CGGGNFK"/>
<evidence type="ECO:0000256" key="12">
    <source>
        <dbReference type="ARBA" id="ARBA00058343"/>
    </source>
</evidence>
<evidence type="ECO:0000256" key="1">
    <source>
        <dbReference type="ARBA" id="ARBA00004496"/>
    </source>
</evidence>
<dbReference type="CDD" id="cd00773">
    <property type="entry name" value="HisRS-like_core"/>
    <property type="match status" value="1"/>
</dbReference>
<dbReference type="STRING" id="69771.A0A1V6PDF0"/>
<dbReference type="SUPFAM" id="SSF52954">
    <property type="entry name" value="Class II aaRS ABD-related"/>
    <property type="match status" value="1"/>
</dbReference>
<evidence type="ECO:0000313" key="16">
    <source>
        <dbReference type="EMBL" id="OQD74642.1"/>
    </source>
</evidence>
<dbReference type="Proteomes" id="UP000191522">
    <property type="component" value="Unassembled WGS sequence"/>
</dbReference>
<evidence type="ECO:0000259" key="15">
    <source>
        <dbReference type="PROSITE" id="PS50862"/>
    </source>
</evidence>
<dbReference type="CDD" id="cd00859">
    <property type="entry name" value="HisRS_anticodon"/>
    <property type="match status" value="1"/>
</dbReference>
<dbReference type="EMBL" id="MDYL01000010">
    <property type="protein sequence ID" value="OQD74642.1"/>
    <property type="molecule type" value="Genomic_DNA"/>
</dbReference>
<keyword evidence="8" id="KW-0648">Protein biosynthesis</keyword>
<gene>
    <name evidence="16" type="ORF">PENDEC_c010G02319</name>
</gene>
<dbReference type="InterPro" id="IPR015807">
    <property type="entry name" value="His-tRNA-ligase"/>
</dbReference>
<proteinExistence type="inferred from homology"/>
<dbReference type="Pfam" id="PF03129">
    <property type="entry name" value="HGTP_anticodon"/>
    <property type="match status" value="1"/>
</dbReference>
<dbReference type="InterPro" id="IPR041715">
    <property type="entry name" value="HisRS-like_core"/>
</dbReference>
<keyword evidence="9" id="KW-0030">Aminoacyl-tRNA synthetase</keyword>
<dbReference type="OrthoDB" id="1906957at2759"/>
<keyword evidence="17" id="KW-1185">Reference proteome</keyword>
<dbReference type="EC" id="6.1.1.21" evidence="3"/>
<evidence type="ECO:0000256" key="2">
    <source>
        <dbReference type="ARBA" id="ARBA00008226"/>
    </source>
</evidence>
<evidence type="ECO:0000256" key="8">
    <source>
        <dbReference type="ARBA" id="ARBA00022917"/>
    </source>
</evidence>
<accession>A0A1V6PDF0</accession>
<evidence type="ECO:0000256" key="11">
    <source>
        <dbReference type="ARBA" id="ARBA00047639"/>
    </source>
</evidence>
<keyword evidence="5" id="KW-0436">Ligase</keyword>
<dbReference type="InterPro" id="IPR033656">
    <property type="entry name" value="HisRS_anticodon"/>
</dbReference>
<keyword evidence="6" id="KW-0547">Nucleotide-binding</keyword>
<name>A0A1V6PDF0_PENDC</name>
<evidence type="ECO:0000256" key="10">
    <source>
        <dbReference type="ARBA" id="ARBA00030619"/>
    </source>
</evidence>
<dbReference type="InterPro" id="IPR045864">
    <property type="entry name" value="aa-tRNA-synth_II/BPL/LPL"/>
</dbReference>
<dbReference type="Pfam" id="PF13393">
    <property type="entry name" value="tRNA-synt_His"/>
    <property type="match status" value="1"/>
</dbReference>
<dbReference type="GO" id="GO:0005524">
    <property type="term" value="F:ATP binding"/>
    <property type="evidence" value="ECO:0007669"/>
    <property type="project" value="UniProtKB-KW"/>
</dbReference>
<evidence type="ECO:0000256" key="4">
    <source>
        <dbReference type="ARBA" id="ARBA00022490"/>
    </source>
</evidence>
<dbReference type="GO" id="GO:0003723">
    <property type="term" value="F:RNA binding"/>
    <property type="evidence" value="ECO:0007669"/>
    <property type="project" value="TreeGrafter"/>
</dbReference>
<dbReference type="PANTHER" id="PTHR11476">
    <property type="entry name" value="HISTIDYL-TRNA SYNTHETASE"/>
    <property type="match status" value="1"/>
</dbReference>
<comment type="similarity">
    <text evidence="2">Belongs to the class-II aminoacyl-tRNA synthetase family.</text>
</comment>
<dbReference type="AlphaFoldDB" id="A0A1V6PDF0"/>
<comment type="catalytic activity">
    <reaction evidence="11">
        <text>tRNA(His) + L-histidine + ATP = L-histidyl-tRNA(His) + AMP + diphosphate + H(+)</text>
        <dbReference type="Rhea" id="RHEA:17313"/>
        <dbReference type="Rhea" id="RHEA-COMP:9665"/>
        <dbReference type="Rhea" id="RHEA-COMP:9689"/>
        <dbReference type="ChEBI" id="CHEBI:15378"/>
        <dbReference type="ChEBI" id="CHEBI:30616"/>
        <dbReference type="ChEBI" id="CHEBI:33019"/>
        <dbReference type="ChEBI" id="CHEBI:57595"/>
        <dbReference type="ChEBI" id="CHEBI:78442"/>
        <dbReference type="ChEBI" id="CHEBI:78527"/>
        <dbReference type="ChEBI" id="CHEBI:456215"/>
        <dbReference type="EC" id="6.1.1.21"/>
    </reaction>
</comment>
<dbReference type="GO" id="GO:0005739">
    <property type="term" value="C:mitochondrion"/>
    <property type="evidence" value="ECO:0007669"/>
    <property type="project" value="UniProtKB-ARBA"/>
</dbReference>